<dbReference type="Pfam" id="PF00593">
    <property type="entry name" value="TonB_dep_Rec_b-barrel"/>
    <property type="match status" value="1"/>
</dbReference>
<feature type="domain" description="TonB-dependent receptor plug" evidence="14">
    <location>
        <begin position="68"/>
        <end position="174"/>
    </location>
</feature>
<organism evidence="15 16">
    <name type="scientific">Pseudomaricurvus hydrocarbonicus</name>
    <dbReference type="NCBI Taxonomy" id="1470433"/>
    <lineage>
        <taxon>Bacteria</taxon>
        <taxon>Pseudomonadati</taxon>
        <taxon>Pseudomonadota</taxon>
        <taxon>Gammaproteobacteria</taxon>
        <taxon>Cellvibrionales</taxon>
        <taxon>Cellvibrionaceae</taxon>
        <taxon>Pseudomaricurvus</taxon>
    </lineage>
</organism>
<dbReference type="PROSITE" id="PS52016">
    <property type="entry name" value="TONB_DEPENDENT_REC_3"/>
    <property type="match status" value="1"/>
</dbReference>
<accession>A0A9E5MMR0</accession>
<dbReference type="PANTHER" id="PTHR32552:SF81">
    <property type="entry name" value="TONB-DEPENDENT OUTER MEMBRANE RECEPTOR"/>
    <property type="match status" value="1"/>
</dbReference>
<dbReference type="GO" id="GO:0006826">
    <property type="term" value="P:iron ion transport"/>
    <property type="evidence" value="ECO:0007669"/>
    <property type="project" value="UniProtKB-KW"/>
</dbReference>
<dbReference type="PANTHER" id="PTHR32552">
    <property type="entry name" value="FERRICHROME IRON RECEPTOR-RELATED"/>
    <property type="match status" value="1"/>
</dbReference>
<dbReference type="EMBL" id="JAAONZ010000014">
    <property type="protein sequence ID" value="NHO67087.1"/>
    <property type="molecule type" value="Genomic_DNA"/>
</dbReference>
<gene>
    <name evidence="15" type="ORF">G8770_16185</name>
</gene>
<dbReference type="Gene3D" id="2.40.170.20">
    <property type="entry name" value="TonB-dependent receptor, beta-barrel domain"/>
    <property type="match status" value="1"/>
</dbReference>
<evidence type="ECO:0000256" key="2">
    <source>
        <dbReference type="ARBA" id="ARBA00022448"/>
    </source>
</evidence>
<dbReference type="Proteomes" id="UP000787472">
    <property type="component" value="Unassembled WGS sequence"/>
</dbReference>
<keyword evidence="5 11" id="KW-0812">Transmembrane</keyword>
<evidence type="ECO:0000256" key="9">
    <source>
        <dbReference type="ARBA" id="ARBA00023136"/>
    </source>
</evidence>
<comment type="subcellular location">
    <subcellularLocation>
        <location evidence="1 11">Cell outer membrane</location>
        <topology evidence="1 11">Multi-pass membrane protein</topology>
    </subcellularLocation>
</comment>
<dbReference type="GO" id="GO:0009279">
    <property type="term" value="C:cell outer membrane"/>
    <property type="evidence" value="ECO:0007669"/>
    <property type="project" value="UniProtKB-SubCell"/>
</dbReference>
<feature type="domain" description="TonB-dependent receptor-like beta-barrel" evidence="13">
    <location>
        <begin position="281"/>
        <end position="760"/>
    </location>
</feature>
<keyword evidence="9 11" id="KW-0472">Membrane</keyword>
<dbReference type="SUPFAM" id="SSF56935">
    <property type="entry name" value="Porins"/>
    <property type="match status" value="1"/>
</dbReference>
<evidence type="ECO:0000256" key="3">
    <source>
        <dbReference type="ARBA" id="ARBA00022452"/>
    </source>
</evidence>
<keyword evidence="2 11" id="KW-0813">Transport</keyword>
<keyword evidence="6" id="KW-0408">Iron</keyword>
<dbReference type="InterPro" id="IPR000531">
    <property type="entry name" value="Beta-barrel_TonB"/>
</dbReference>
<keyword evidence="8 12" id="KW-0798">TonB box</keyword>
<dbReference type="InterPro" id="IPR012910">
    <property type="entry name" value="Plug_dom"/>
</dbReference>
<evidence type="ECO:0000256" key="5">
    <source>
        <dbReference type="ARBA" id="ARBA00022692"/>
    </source>
</evidence>
<keyword evidence="4" id="KW-0410">Iron transport</keyword>
<evidence type="ECO:0000313" key="15">
    <source>
        <dbReference type="EMBL" id="NHO67087.1"/>
    </source>
</evidence>
<protein>
    <submittedName>
        <fullName evidence="15">TonB-dependent receptor</fullName>
    </submittedName>
</protein>
<keyword evidence="3 11" id="KW-1134">Transmembrane beta strand</keyword>
<comment type="caution">
    <text evidence="15">The sequence shown here is derived from an EMBL/GenBank/DDBJ whole genome shotgun (WGS) entry which is preliminary data.</text>
</comment>
<dbReference type="Pfam" id="PF07715">
    <property type="entry name" value="Plug"/>
    <property type="match status" value="1"/>
</dbReference>
<evidence type="ECO:0000256" key="12">
    <source>
        <dbReference type="RuleBase" id="RU003357"/>
    </source>
</evidence>
<dbReference type="InterPro" id="IPR039426">
    <property type="entry name" value="TonB-dep_rcpt-like"/>
</dbReference>
<sequence>MFDMKKYPSRSNLAHAVSLINNRGTKVLGASFLAISASTVFAQSDASYSPSMSLEEIIVTARRKDESLQDVPQTVNAVNADTLSELNITNFKDMQNLVPGVSLDSGVNGYTTSAAMRGVGFAVESNTAPTVEFYLNDAPVESNQIFTQVFDVGQVEVLRGPQGTIRGRSAPSGAITVTTRSVNLDDVEGYVNATATDQGGTNYQGAVNVPVIDGKLGFRIAGVVDENEVNQVESVFNDTKPDSDISGFRATVGFAPTENFDGKLMYQKITKDVVSFTQFTGYNDGSTLPHHDFGSIQSEDRKGISATAAHIENEIEATTLNLNWVLGDHMLSYVGQYSEFQSYSNDPVDKTNYIYSSGDGSFSLGPDLVADQRDEWFQNLDLYQEQVSHEIRFSLDEPYKGLFDYTVGIFYQEIKGVNKLNGNQILSADLHPALSFLNPDPVTGAYILSPEIYRPDLTEEISAFASLTFYLGSATEITAGARKIYAREWNYTEVAGAVLDAPEQKEDDVIWNIAASHRFSDELMVYSNVGTSFRLAPMDSLGINPLPTPDANMSQLVGKRDPETSISYEVGVKLDFLDRRGRLNVAYYYQDFDNYLYYSKETQYFGTNGIEAFRFTSNADAVVQGIDLDASFQVTPSWSVSAIGSWNDSELKGPIPCNDGDQDGSPDFLNTSLDANHQVALCDTGASASSIPDWSATLRSEYFVPVGDSMEGYLSGIYSYYPENDNKHLRTTIDSYGLLNLYVGLRDSEGRWDVQLFAKNALDEEVVTAFEDLQFGSGGTLANYLGDSGYYQTQLNSPREIGLNVRYNFGL</sequence>
<reference evidence="15" key="1">
    <citation type="submission" date="2020-03" db="EMBL/GenBank/DDBJ databases">
        <authorList>
            <person name="Guo F."/>
        </authorList>
    </citation>
    <scope>NUCLEOTIDE SEQUENCE</scope>
    <source>
        <strain evidence="15">JCM 30134</strain>
    </source>
</reference>
<evidence type="ECO:0000256" key="11">
    <source>
        <dbReference type="PROSITE-ProRule" id="PRU01360"/>
    </source>
</evidence>
<dbReference type="InterPro" id="IPR036942">
    <property type="entry name" value="Beta-barrel_TonB_sf"/>
</dbReference>
<evidence type="ECO:0000256" key="4">
    <source>
        <dbReference type="ARBA" id="ARBA00022496"/>
    </source>
</evidence>
<proteinExistence type="inferred from homology"/>
<evidence type="ECO:0000313" key="16">
    <source>
        <dbReference type="Proteomes" id="UP000787472"/>
    </source>
</evidence>
<dbReference type="AlphaFoldDB" id="A0A9E5MMR0"/>
<name>A0A9E5MMR0_9GAMM</name>
<evidence type="ECO:0000256" key="8">
    <source>
        <dbReference type="ARBA" id="ARBA00023077"/>
    </source>
</evidence>
<evidence type="ECO:0000256" key="1">
    <source>
        <dbReference type="ARBA" id="ARBA00004571"/>
    </source>
</evidence>
<evidence type="ECO:0000256" key="10">
    <source>
        <dbReference type="ARBA" id="ARBA00023237"/>
    </source>
</evidence>
<evidence type="ECO:0000259" key="13">
    <source>
        <dbReference type="Pfam" id="PF00593"/>
    </source>
</evidence>
<evidence type="ECO:0000256" key="6">
    <source>
        <dbReference type="ARBA" id="ARBA00023004"/>
    </source>
</evidence>
<keyword evidence="7" id="KW-0406">Ion transport</keyword>
<keyword evidence="16" id="KW-1185">Reference proteome</keyword>
<comment type="similarity">
    <text evidence="11 12">Belongs to the TonB-dependent receptor family.</text>
</comment>
<evidence type="ECO:0000259" key="14">
    <source>
        <dbReference type="Pfam" id="PF07715"/>
    </source>
</evidence>
<evidence type="ECO:0000256" key="7">
    <source>
        <dbReference type="ARBA" id="ARBA00023065"/>
    </source>
</evidence>
<keyword evidence="10 11" id="KW-0998">Cell outer membrane</keyword>
<keyword evidence="15" id="KW-0675">Receptor</keyword>